<evidence type="ECO:0000313" key="3">
    <source>
        <dbReference type="Proteomes" id="UP000039865"/>
    </source>
</evidence>
<dbReference type="OrthoDB" id="301841at2759"/>
<dbReference type="Pfam" id="PF00612">
    <property type="entry name" value="IQ"/>
    <property type="match status" value="2"/>
</dbReference>
<dbReference type="InterPro" id="IPR001611">
    <property type="entry name" value="Leu-rich_rpt"/>
</dbReference>
<dbReference type="PROSITE" id="PS50096">
    <property type="entry name" value="IQ"/>
    <property type="match status" value="3"/>
</dbReference>
<feature type="compositionally biased region" description="Polar residues" evidence="1">
    <location>
        <begin position="1137"/>
        <end position="1160"/>
    </location>
</feature>
<dbReference type="Proteomes" id="UP000039865">
    <property type="component" value="Unassembled WGS sequence"/>
</dbReference>
<dbReference type="InParanoid" id="A0A078AL55"/>
<keyword evidence="3" id="KW-1185">Reference proteome</keyword>
<reference evidence="2 3" key="1">
    <citation type="submission" date="2014-06" db="EMBL/GenBank/DDBJ databases">
        <authorList>
            <person name="Swart Estienne"/>
        </authorList>
    </citation>
    <scope>NUCLEOTIDE SEQUENCE [LARGE SCALE GENOMIC DNA]</scope>
    <source>
        <strain evidence="2 3">130c</strain>
    </source>
</reference>
<dbReference type="PANTHER" id="PTHR46723:SF1">
    <property type="entry name" value="LEUCINE-RICH REPEAT AND IQ DOMAIN-CONTAINING PROTEIN 3"/>
    <property type="match status" value="1"/>
</dbReference>
<dbReference type="OMA" id="NDAHERP"/>
<dbReference type="InterPro" id="IPR052859">
    <property type="entry name" value="LRR-IQ_domain_protein"/>
</dbReference>
<dbReference type="SUPFAM" id="SSF52058">
    <property type="entry name" value="L domain-like"/>
    <property type="match status" value="1"/>
</dbReference>
<dbReference type="InterPro" id="IPR000048">
    <property type="entry name" value="IQ_motif_EF-hand-BS"/>
</dbReference>
<dbReference type="Pfam" id="PF14580">
    <property type="entry name" value="LRR_9"/>
    <property type="match status" value="1"/>
</dbReference>
<evidence type="ECO:0000313" key="2">
    <source>
        <dbReference type="EMBL" id="CDW82611.1"/>
    </source>
</evidence>
<dbReference type="PANTHER" id="PTHR46723">
    <property type="entry name" value="LEUCINE-RICH REPEAT AND IQ DOMAIN-CONTAINING PROTEIN 3"/>
    <property type="match status" value="1"/>
</dbReference>
<sequence length="1289" mass="153438">MASQKIVHLIPYNYSLIHHNPGIPLTANKQPIYALANDQPVIHSNVTQSNLDSIVNEGLLLQLTDCDTLDEIRVISLRNKDLTSCLRVLALCQNLTIAYLQGNSINLHDMMYLQMFQNIKKIDLSQNSISALPSPQVFQGLVNLKFLYLHDNRISNWNDITSLTALPSIMHITLFSNPVCSIPGYRHFMVNSINSLLALDNYVITDEERIEDASFGYRFRGLNEFMKLHIPDYAKEKSAEQHLFNLEVDIYRLKRIFERNSPSILIQALYRGYRQRNYVRVFFNERKQKIIKIQKVVRGWLMRKKFKKDLRDMLVYTKQEYLMMSNKELRKRRAGMRIKRFIVQKFREKKLRELKERSSLIIQKYYRGRFTKNTSFINALELSKYPKIYFLKEQKPMFIKILKQLMPLFEQKNNLKLEELVACIKEDNLFDTIRVAEPDLFEFKQFPLIQFVKPTILSRVRFSKNRQVINEDFTLKSIFFSPIKEITDHRWKVLLKRNCTVFKDNIRRVLEQRKKANMKHQYMFQDQYKDLLAFEGPSLDIVVTLCFAIFDNNKLAQQEGDQQFLLFFETLLRKISSASRIQQSWRAYKFRKNIKKLPIMEIIDKRAAFCIQRWWSNTKLRKRMVALTNLKRHIDKIQSLEIFIEQSLYVNIEQIVSTIQQQQKFEEQNFSFDFSMLNHQISLKQAEKDKLRLRYTSQAIPKWFDLNFRITDFSSTNHHNNLLAFFHYNEGDCQILPINYVIDYEKNQLDIDRNLYFLKMKCSSIDEARRRVLTMALLTYDIHQHLFLQMHTADMLQDPFMVMNIYAIKKRFGISQNHELSQRQKLVDIKSNFYDQLKQNHQGLILSDKDLRYVKNAYSFKKLSLQNQKVIMINYRDQHEANSMEQELMQRESRSILDLSKEAQELSLYQSKKIQKEAYMILKERRDQTVKQGVWEFKELKVGQKTMAKEHLEKFLEEKKNEVNKVREISKIIHNEQKNELSKNLAVFLTLNKEEKILRRELVEKQMEVDYKEKYLKKMNVIQMHKNHNLKKEEKEKFINSFTQAKNLIEKQMKIGKRIKDQHQEKKDKFERVQKVKNDAHERPEFRQVLKSVVYGDTLYIPTEYSRAQNANNELKSSKRTIQLTNPHNNQTAVTMADESYQSQSRLNGAKSANRSQNRSYFLPPLNDSSIDNYQSQRHYTALNQDINATFQLPDNDLGLSRDIQQIYKSTMQNRSFVKNSYKRTVFAEENYPLAKGLNQNESFDYVISKHKGELILKSVLDHSKYVNKPNKLQSKNSLQKYQYKINNN</sequence>
<dbReference type="InterPro" id="IPR032675">
    <property type="entry name" value="LRR_dom_sf"/>
</dbReference>
<evidence type="ECO:0000256" key="1">
    <source>
        <dbReference type="SAM" id="MobiDB-lite"/>
    </source>
</evidence>
<proteinExistence type="predicted"/>
<name>A0A078AL55_STYLE</name>
<protein>
    <submittedName>
        <fullName evidence="2">Leucine-rich repeat and iq domain-containing protein 3</fullName>
    </submittedName>
</protein>
<dbReference type="SMART" id="SM00015">
    <property type="entry name" value="IQ"/>
    <property type="match status" value="5"/>
</dbReference>
<gene>
    <name evidence="2" type="primary">Contig3706.g3961</name>
    <name evidence="2" type="ORF">STYLEM_11644</name>
</gene>
<dbReference type="EMBL" id="CCKQ01011071">
    <property type="protein sequence ID" value="CDW82611.1"/>
    <property type="molecule type" value="Genomic_DNA"/>
</dbReference>
<dbReference type="Gene3D" id="3.80.10.10">
    <property type="entry name" value="Ribonuclease Inhibitor"/>
    <property type="match status" value="1"/>
</dbReference>
<accession>A0A078AL55</accession>
<dbReference type="PROSITE" id="PS51450">
    <property type="entry name" value="LRR"/>
    <property type="match status" value="1"/>
</dbReference>
<dbReference type="Gene3D" id="1.20.5.190">
    <property type="match status" value="2"/>
</dbReference>
<feature type="region of interest" description="Disordered" evidence="1">
    <location>
        <begin position="1137"/>
        <end position="1168"/>
    </location>
</feature>
<organism evidence="2 3">
    <name type="scientific">Stylonychia lemnae</name>
    <name type="common">Ciliate</name>
    <dbReference type="NCBI Taxonomy" id="5949"/>
    <lineage>
        <taxon>Eukaryota</taxon>
        <taxon>Sar</taxon>
        <taxon>Alveolata</taxon>
        <taxon>Ciliophora</taxon>
        <taxon>Intramacronucleata</taxon>
        <taxon>Spirotrichea</taxon>
        <taxon>Stichotrichia</taxon>
        <taxon>Sporadotrichida</taxon>
        <taxon>Oxytrichidae</taxon>
        <taxon>Stylonychinae</taxon>
        <taxon>Stylonychia</taxon>
    </lineage>
</organism>